<dbReference type="Pfam" id="PF07638">
    <property type="entry name" value="Sigma70_ECF"/>
    <property type="match status" value="1"/>
</dbReference>
<evidence type="ECO:0000259" key="1">
    <source>
        <dbReference type="Pfam" id="PF07638"/>
    </source>
</evidence>
<dbReference type="GO" id="GO:0006352">
    <property type="term" value="P:DNA-templated transcription initiation"/>
    <property type="evidence" value="ECO:0007669"/>
    <property type="project" value="InterPro"/>
</dbReference>
<evidence type="ECO:0000313" key="2">
    <source>
        <dbReference type="EMBL" id="MCC9626951.1"/>
    </source>
</evidence>
<gene>
    <name evidence="2" type="ORF">LOC68_00895</name>
</gene>
<dbReference type="EMBL" id="JAJKFT010000002">
    <property type="protein sequence ID" value="MCC9626951.1"/>
    <property type="molecule type" value="Genomic_DNA"/>
</dbReference>
<dbReference type="AlphaFoldDB" id="A0A9X1SEV3"/>
<protein>
    <recommendedName>
        <fullName evidence="1">RNA polymerase sigma-70 ECF-like HTH domain-containing protein</fullName>
    </recommendedName>
</protein>
<dbReference type="Proteomes" id="UP001139103">
    <property type="component" value="Unassembled WGS sequence"/>
</dbReference>
<feature type="domain" description="RNA polymerase sigma-70 ECF-like HTH" evidence="1">
    <location>
        <begin position="4"/>
        <end position="184"/>
    </location>
</feature>
<evidence type="ECO:0000313" key="3">
    <source>
        <dbReference type="Proteomes" id="UP001139103"/>
    </source>
</evidence>
<accession>A0A9X1SEV3</accession>
<name>A0A9X1SEV3_9BACT</name>
<dbReference type="InterPro" id="IPR013325">
    <property type="entry name" value="RNA_pol_sigma_r2"/>
</dbReference>
<keyword evidence="3" id="KW-1185">Reference proteome</keyword>
<comment type="caution">
    <text evidence="2">The sequence shown here is derived from an EMBL/GenBank/DDBJ whole genome shotgun (WGS) entry which is preliminary data.</text>
</comment>
<organism evidence="2 3">
    <name type="scientific">Blastopirellula sediminis</name>
    <dbReference type="NCBI Taxonomy" id="2894196"/>
    <lineage>
        <taxon>Bacteria</taxon>
        <taxon>Pseudomonadati</taxon>
        <taxon>Planctomycetota</taxon>
        <taxon>Planctomycetia</taxon>
        <taxon>Pirellulales</taxon>
        <taxon>Pirellulaceae</taxon>
        <taxon>Blastopirellula</taxon>
    </lineage>
</organism>
<dbReference type="RefSeq" id="WP_230214467.1">
    <property type="nucleotide sequence ID" value="NZ_JAJKFT010000002.1"/>
</dbReference>
<sequence>MARAKSGDKAAQTLIVSRYMDKLMSAASRNLATYIQRHMEPEDVVQSTFRTFFRRHQAGKLDGYNFNREEKDGFLGFLILILIRKCQRAAREAAKLPKNPAGGNGSEDELSSQDLDAISKEPVPQEIAAFSDLLMALTERLKNPRDQAILELRMAEVPIREISEHEDVQCSERMVFIALNRIKEQLRKISED</sequence>
<dbReference type="InterPro" id="IPR053812">
    <property type="entry name" value="HTH_Sigma70_ECF-like"/>
</dbReference>
<dbReference type="SUPFAM" id="SSF88946">
    <property type="entry name" value="Sigma2 domain of RNA polymerase sigma factors"/>
    <property type="match status" value="1"/>
</dbReference>
<dbReference type="Gene3D" id="1.10.1740.10">
    <property type="match status" value="1"/>
</dbReference>
<proteinExistence type="predicted"/>
<dbReference type="GO" id="GO:0003700">
    <property type="term" value="F:DNA-binding transcription factor activity"/>
    <property type="evidence" value="ECO:0007669"/>
    <property type="project" value="InterPro"/>
</dbReference>
<reference evidence="2" key="1">
    <citation type="submission" date="2021-11" db="EMBL/GenBank/DDBJ databases">
        <title>Genome sequence.</title>
        <authorList>
            <person name="Sun Q."/>
        </authorList>
    </citation>
    <scope>NUCLEOTIDE SEQUENCE</scope>
    <source>
        <strain evidence="2">JC732</strain>
    </source>
</reference>